<sequence>MLSYQHGFHAGNRADVLKHAVLHALFGAYRKAEKPLLYVETHSGRGRYDLKGPQARKGGEANDGILSMTGGNAPKPLQPWVSFVEQEGIQNYPGSPAHAQKLLPEKSRYILFERHPAEYEALTTAMAGDDRIQIRKADGYGSALKLSPRTGEQMVCLVDPSYETTRDIDALALWTPKALKRWPRATLILWLPLFRDGREAEFGEYLTTLDECFVAGARWPVDALKETALEGSAMVVYRAPLETREPCLNIASALQSWWSDKPLEG</sequence>
<dbReference type="OrthoDB" id="9791274at2"/>
<protein>
    <recommendedName>
        <fullName evidence="3">23S rRNA (adenine(2030)-N6)-methyltransferase</fullName>
    </recommendedName>
</protein>
<dbReference type="Gene3D" id="3.40.50.150">
    <property type="entry name" value="Vaccinia Virus protein VP39"/>
    <property type="match status" value="1"/>
</dbReference>
<dbReference type="GO" id="GO:0070475">
    <property type="term" value="P:rRNA base methylation"/>
    <property type="evidence" value="ECO:0007669"/>
    <property type="project" value="InterPro"/>
</dbReference>
<dbReference type="EMBL" id="AWFB01000067">
    <property type="protein sequence ID" value="RAN30950.1"/>
    <property type="molecule type" value="Genomic_DNA"/>
</dbReference>
<proteinExistence type="predicted"/>
<dbReference type="InterPro" id="IPR029063">
    <property type="entry name" value="SAM-dependent_MTases_sf"/>
</dbReference>
<evidence type="ECO:0000313" key="2">
    <source>
        <dbReference type="Proteomes" id="UP000249123"/>
    </source>
</evidence>
<dbReference type="Proteomes" id="UP000249123">
    <property type="component" value="Unassembled WGS sequence"/>
</dbReference>
<dbReference type="SUPFAM" id="SSF53335">
    <property type="entry name" value="S-adenosyl-L-methionine-dependent methyltransferases"/>
    <property type="match status" value="1"/>
</dbReference>
<keyword evidence="2" id="KW-1185">Reference proteome</keyword>
<dbReference type="GO" id="GO:0036307">
    <property type="term" value="F:23S rRNA (adenine(2030)-N(6))-methyltransferase activity"/>
    <property type="evidence" value="ECO:0007669"/>
    <property type="project" value="TreeGrafter"/>
</dbReference>
<dbReference type="AlphaFoldDB" id="A0A062TXE8"/>
<dbReference type="GO" id="GO:0005829">
    <property type="term" value="C:cytosol"/>
    <property type="evidence" value="ECO:0007669"/>
    <property type="project" value="TreeGrafter"/>
</dbReference>
<dbReference type="PANTHER" id="PTHR37426:SF1">
    <property type="entry name" value="RIBOSOMAL RNA LARGE SUBUNIT METHYLTRANSFERASE J"/>
    <property type="match status" value="1"/>
</dbReference>
<dbReference type="RefSeq" id="WP_051594859.1">
    <property type="nucleotide sequence ID" value="NZ_AWFA01000023.1"/>
</dbReference>
<evidence type="ECO:0008006" key="3">
    <source>
        <dbReference type="Google" id="ProtNLM"/>
    </source>
</evidence>
<comment type="caution">
    <text evidence="1">The sequence shown here is derived from an EMBL/GenBank/DDBJ whole genome shotgun (WGS) entry which is preliminary data.</text>
</comment>
<accession>A0A062TXE8</accession>
<reference evidence="1 2" key="1">
    <citation type="submission" date="2013-04" db="EMBL/GenBank/DDBJ databases">
        <title>Hyphomonas sp. T24B3 Genome Sequencing.</title>
        <authorList>
            <person name="Lai Q."/>
            <person name="Shao Z."/>
        </authorList>
    </citation>
    <scope>NUCLEOTIDE SEQUENCE [LARGE SCALE GENOMIC DNA]</scope>
    <source>
        <strain evidence="1 2">T24B3</strain>
    </source>
</reference>
<dbReference type="PANTHER" id="PTHR37426">
    <property type="entry name" value="RIBOSOMAL RNA LARGE SUBUNIT METHYLTRANSFERASE J"/>
    <property type="match status" value="1"/>
</dbReference>
<dbReference type="Pfam" id="PF04378">
    <property type="entry name" value="RsmJ"/>
    <property type="match status" value="1"/>
</dbReference>
<evidence type="ECO:0000313" key="1">
    <source>
        <dbReference type="EMBL" id="RAN30950.1"/>
    </source>
</evidence>
<dbReference type="eggNOG" id="COG2961">
    <property type="taxonomic scope" value="Bacteria"/>
</dbReference>
<gene>
    <name evidence="1" type="ORF">HY3_04955</name>
</gene>
<dbReference type="STRING" id="1280941.HY2_02130"/>
<name>A0A062TXE8_9PROT</name>
<dbReference type="InterPro" id="IPR007473">
    <property type="entry name" value="RlmJ"/>
</dbReference>
<organism evidence="1 2">
    <name type="scientific">Hyphomonas pacifica</name>
    <dbReference type="NCBI Taxonomy" id="1280941"/>
    <lineage>
        <taxon>Bacteria</taxon>
        <taxon>Pseudomonadati</taxon>
        <taxon>Pseudomonadota</taxon>
        <taxon>Alphaproteobacteria</taxon>
        <taxon>Hyphomonadales</taxon>
        <taxon>Hyphomonadaceae</taxon>
        <taxon>Hyphomonas</taxon>
    </lineage>
</organism>